<dbReference type="PROSITE" id="PS50004">
    <property type="entry name" value="C2"/>
    <property type="match status" value="1"/>
</dbReference>
<evidence type="ECO:0000313" key="15">
    <source>
        <dbReference type="EMBL" id="CAK9108126.1"/>
    </source>
</evidence>
<dbReference type="InterPro" id="IPR035892">
    <property type="entry name" value="C2_domain_sf"/>
</dbReference>
<keyword evidence="9" id="KW-0446">Lipid-binding</keyword>
<dbReference type="InterPro" id="IPR031468">
    <property type="entry name" value="SMP_LBD"/>
</dbReference>
<evidence type="ECO:0000313" key="14">
    <source>
        <dbReference type="EMBL" id="CAK9107854.1"/>
    </source>
</evidence>
<evidence type="ECO:0000256" key="9">
    <source>
        <dbReference type="ARBA" id="ARBA00023121"/>
    </source>
</evidence>
<keyword evidence="2" id="KW-0813">Transport</keyword>
<dbReference type="SUPFAM" id="SSF49562">
    <property type="entry name" value="C2 domain (Calcium/lipid-binding domain, CaLB)"/>
    <property type="match status" value="1"/>
</dbReference>
<dbReference type="InterPro" id="IPR039010">
    <property type="entry name" value="Synaptotagmin_SMP"/>
</dbReference>
<dbReference type="Proteomes" id="UP001642484">
    <property type="component" value="Unassembled WGS sequence"/>
</dbReference>
<keyword evidence="7" id="KW-1133">Transmembrane helix</keyword>
<evidence type="ECO:0000256" key="2">
    <source>
        <dbReference type="ARBA" id="ARBA00022448"/>
    </source>
</evidence>
<evidence type="ECO:0000256" key="7">
    <source>
        <dbReference type="ARBA" id="ARBA00022989"/>
    </source>
</evidence>
<name>A0ABP0S696_9DINO</name>
<evidence type="ECO:0000259" key="13">
    <source>
        <dbReference type="PROSITE" id="PS51847"/>
    </source>
</evidence>
<evidence type="ECO:0000256" key="11">
    <source>
        <dbReference type="SAM" id="MobiDB-lite"/>
    </source>
</evidence>
<feature type="compositionally biased region" description="Basic and acidic residues" evidence="11">
    <location>
        <begin position="39"/>
        <end position="50"/>
    </location>
</feature>
<feature type="domain" description="C2" evidence="12">
    <location>
        <begin position="331"/>
        <end position="464"/>
    </location>
</feature>
<feature type="domain" description="SMP-LTD" evidence="13">
    <location>
        <begin position="152"/>
        <end position="338"/>
    </location>
</feature>
<proteinExistence type="predicted"/>
<keyword evidence="4" id="KW-0479">Metal-binding</keyword>
<evidence type="ECO:0000256" key="5">
    <source>
        <dbReference type="ARBA" id="ARBA00022737"/>
    </source>
</evidence>
<dbReference type="EMBL" id="CAXAMN010027062">
    <property type="protein sequence ID" value="CAK9108126.1"/>
    <property type="molecule type" value="Genomic_DNA"/>
</dbReference>
<evidence type="ECO:0000256" key="10">
    <source>
        <dbReference type="ARBA" id="ARBA00023136"/>
    </source>
</evidence>
<keyword evidence="3" id="KW-0812">Transmembrane</keyword>
<keyword evidence="16" id="KW-1185">Reference proteome</keyword>
<keyword evidence="8" id="KW-0445">Lipid transport</keyword>
<evidence type="ECO:0000313" key="16">
    <source>
        <dbReference type="Proteomes" id="UP001642484"/>
    </source>
</evidence>
<sequence length="666" mass="73203">MLPRTAPARNAPVRARLQRQQAVPHGPGPKLARRAAGKAADDASKGGKADVTAKPEAAAAALAASVAFFRRVTKAKAPEAAPPVRRRGLTMLLRDGIPQVALSVMSFALANVLPRQVVALLVALAVFVSTSPRRARREALLDEASNESSGNDVTEMSLLNTAVQEMWPEITSFIRTVLKETVEEAIQTRMPWFLSSLGFGRISFGDSALKVEELNVERLSQESYKDGEFRSFKVSSVVAWDADVDVALTAPFAAISAEHVLVKGRLDVCLQQILPRPPFFTAITFYFAELPTVLLSLDGTLVGLRVSLLWLEKLLAEIIQKQLAEQIVLPTVASVLLDITNEDAWFEAGHMFPEGVVAVAIRSAENLAAKDMALPFGLSTPSSDPYCEVTLGVSRWRTPVRPQNLNPKWEPSEATHQFLVHARSEQQLLLHFYDENPYTEDVSLGYVSLPVGQLPSTALASEPEQEMTLPLSLQGSVHFSACFSELKLDEANLRRQLRCLDDERSRKRRAFVVMVGVDRCIFSGSEDAKPRGFLCKVSCEEHEETFKSRVARKRGRYGATAWWRRAVEESSPSAAEGHAESEEQEEENAAHFQATFTHMIQGDPRSTVCHIKIEKRGALPVGKDVGELDFPVYRLISAAFNTTKVVLPMGSATLTLLAQLRATARA</sequence>
<dbReference type="InterPro" id="IPR051634">
    <property type="entry name" value="Extended_Synaptotagmin"/>
</dbReference>
<comment type="subcellular location">
    <subcellularLocation>
        <location evidence="1">Membrane</location>
    </subcellularLocation>
</comment>
<keyword evidence="5" id="KW-0677">Repeat</keyword>
<keyword evidence="10" id="KW-0472">Membrane</keyword>
<evidence type="ECO:0000256" key="1">
    <source>
        <dbReference type="ARBA" id="ARBA00004370"/>
    </source>
</evidence>
<evidence type="ECO:0000256" key="6">
    <source>
        <dbReference type="ARBA" id="ARBA00022837"/>
    </source>
</evidence>
<dbReference type="PANTHER" id="PTHR45761">
    <property type="entry name" value="EXTENDED SYNAPTOTAGMIN-LIKE PROTEIN 2, ISOFORM C"/>
    <property type="match status" value="1"/>
</dbReference>
<dbReference type="Pfam" id="PF00168">
    <property type="entry name" value="C2"/>
    <property type="match status" value="1"/>
</dbReference>
<dbReference type="InterPro" id="IPR000008">
    <property type="entry name" value="C2_dom"/>
</dbReference>
<dbReference type="Pfam" id="PF17047">
    <property type="entry name" value="SMP_LBD"/>
    <property type="match status" value="1"/>
</dbReference>
<comment type="caution">
    <text evidence="14">The sequence shown here is derived from an EMBL/GenBank/DDBJ whole genome shotgun (WGS) entry which is preliminary data.</text>
</comment>
<reference evidence="14 16" key="1">
    <citation type="submission" date="2024-02" db="EMBL/GenBank/DDBJ databases">
        <authorList>
            <person name="Chen Y."/>
            <person name="Shah S."/>
            <person name="Dougan E. K."/>
            <person name="Thang M."/>
            <person name="Chan C."/>
        </authorList>
    </citation>
    <scope>NUCLEOTIDE SEQUENCE [LARGE SCALE GENOMIC DNA]</scope>
</reference>
<evidence type="ECO:0000256" key="3">
    <source>
        <dbReference type="ARBA" id="ARBA00022692"/>
    </source>
</evidence>
<keyword evidence="6" id="KW-0106">Calcium</keyword>
<dbReference type="PROSITE" id="PS51847">
    <property type="entry name" value="SMP"/>
    <property type="match status" value="1"/>
</dbReference>
<dbReference type="CDD" id="cd00030">
    <property type="entry name" value="C2"/>
    <property type="match status" value="1"/>
</dbReference>
<organism evidence="14 16">
    <name type="scientific">Durusdinium trenchii</name>
    <dbReference type="NCBI Taxonomy" id="1381693"/>
    <lineage>
        <taxon>Eukaryota</taxon>
        <taxon>Sar</taxon>
        <taxon>Alveolata</taxon>
        <taxon>Dinophyceae</taxon>
        <taxon>Suessiales</taxon>
        <taxon>Symbiodiniaceae</taxon>
        <taxon>Durusdinium</taxon>
    </lineage>
</organism>
<evidence type="ECO:0000256" key="4">
    <source>
        <dbReference type="ARBA" id="ARBA00022723"/>
    </source>
</evidence>
<protein>
    <submittedName>
        <fullName evidence="14">Uncharacterized protein</fullName>
    </submittedName>
</protein>
<accession>A0ABP0S696</accession>
<evidence type="ECO:0000256" key="8">
    <source>
        <dbReference type="ARBA" id="ARBA00023055"/>
    </source>
</evidence>
<feature type="region of interest" description="Disordered" evidence="11">
    <location>
        <begin position="1"/>
        <end position="50"/>
    </location>
</feature>
<gene>
    <name evidence="14" type="ORF">CCMP2556_LOCUS50306</name>
    <name evidence="15" type="ORF">CCMP2556_LOCUS50404</name>
</gene>
<dbReference type="PANTHER" id="PTHR45761:SF1">
    <property type="entry name" value="EXTENDED SYNAPTOTAGMIN-LIKE PROTEIN 2, ISOFORM C"/>
    <property type="match status" value="1"/>
</dbReference>
<dbReference type="EMBL" id="CAXAMN010027029">
    <property type="protein sequence ID" value="CAK9107854.1"/>
    <property type="molecule type" value="Genomic_DNA"/>
</dbReference>
<evidence type="ECO:0000259" key="12">
    <source>
        <dbReference type="PROSITE" id="PS50004"/>
    </source>
</evidence>
<dbReference type="SMART" id="SM00239">
    <property type="entry name" value="C2"/>
    <property type="match status" value="1"/>
</dbReference>
<dbReference type="Gene3D" id="2.60.40.150">
    <property type="entry name" value="C2 domain"/>
    <property type="match status" value="1"/>
</dbReference>